<feature type="binding site" evidence="5">
    <location>
        <position position="162"/>
    </location>
    <ligand>
        <name>phosphoenolpyruvate</name>
        <dbReference type="ChEBI" id="CHEBI:58702"/>
    </ligand>
</feature>
<dbReference type="GO" id="GO:0043814">
    <property type="term" value="F:phospholactate guanylyltransferase activity"/>
    <property type="evidence" value="ECO:0007669"/>
    <property type="project" value="InterPro"/>
</dbReference>
<dbReference type="SUPFAM" id="SSF53448">
    <property type="entry name" value="Nucleotide-diphospho-sugar transferases"/>
    <property type="match status" value="1"/>
</dbReference>
<dbReference type="InterPro" id="IPR029044">
    <property type="entry name" value="Nucleotide-diphossugar_trans"/>
</dbReference>
<evidence type="ECO:0000256" key="3">
    <source>
        <dbReference type="ARBA" id="ARBA00022741"/>
    </source>
</evidence>
<dbReference type="PANTHER" id="PTHR40392">
    <property type="entry name" value="2-PHOSPHO-L-LACTATE GUANYLYLTRANSFERASE"/>
    <property type="match status" value="1"/>
</dbReference>
<evidence type="ECO:0000313" key="6">
    <source>
        <dbReference type="EMBL" id="MBA8823197.1"/>
    </source>
</evidence>
<keyword evidence="2 5" id="KW-0548">Nucleotidyltransferase</keyword>
<evidence type="ECO:0000313" key="7">
    <source>
        <dbReference type="Proteomes" id="UP000569329"/>
    </source>
</evidence>
<gene>
    <name evidence="5" type="primary">fbiD</name>
    <name evidence="6" type="ORF">FHX42_000526</name>
</gene>
<dbReference type="Gene3D" id="3.90.550.10">
    <property type="entry name" value="Spore Coat Polysaccharide Biosynthesis Protein SpsA, Chain A"/>
    <property type="match status" value="1"/>
</dbReference>
<proteinExistence type="inferred from homology"/>
<keyword evidence="1 5" id="KW-0808">Transferase</keyword>
<comment type="pathway">
    <text evidence="5">Cofactor biosynthesis; coenzyme F420 biosynthesis.</text>
</comment>
<dbReference type="Pfam" id="PF01983">
    <property type="entry name" value="CofC"/>
    <property type="match status" value="1"/>
</dbReference>
<comment type="catalytic activity">
    <reaction evidence="5">
        <text>phosphoenolpyruvate + GTP + H(+) = enolpyruvoyl-2-diphospho-5'-guanosine + diphosphate</text>
        <dbReference type="Rhea" id="RHEA:30519"/>
        <dbReference type="ChEBI" id="CHEBI:15378"/>
        <dbReference type="ChEBI" id="CHEBI:33019"/>
        <dbReference type="ChEBI" id="CHEBI:37565"/>
        <dbReference type="ChEBI" id="CHEBI:58702"/>
        <dbReference type="ChEBI" id="CHEBI:143701"/>
        <dbReference type="EC" id="2.7.7.105"/>
    </reaction>
</comment>
<name>A0A839DUX3_9PSEU</name>
<dbReference type="RefSeq" id="WP_328795859.1">
    <property type="nucleotide sequence ID" value="NZ_JACGWZ010000001.1"/>
</dbReference>
<protein>
    <recommendedName>
        <fullName evidence="5">Phosphoenolpyruvate guanylyltransferase</fullName>
        <shortName evidence="5">PEP guanylyltransferase</shortName>
        <ecNumber evidence="5">2.7.7.105</ecNumber>
    </recommendedName>
</protein>
<dbReference type="Proteomes" id="UP000569329">
    <property type="component" value="Unassembled WGS sequence"/>
</dbReference>
<dbReference type="NCBIfam" id="TIGR03552">
    <property type="entry name" value="F420_cofC"/>
    <property type="match status" value="1"/>
</dbReference>
<dbReference type="InterPro" id="IPR002835">
    <property type="entry name" value="CofC"/>
</dbReference>
<dbReference type="UniPathway" id="UPA00071"/>
<dbReference type="AlphaFoldDB" id="A0A839DUX3"/>
<reference evidence="6 7" key="1">
    <citation type="submission" date="2020-07" db="EMBL/GenBank/DDBJ databases">
        <title>Sequencing the genomes of 1000 actinobacteria strains.</title>
        <authorList>
            <person name="Klenk H.-P."/>
        </authorList>
    </citation>
    <scope>NUCLEOTIDE SEQUENCE [LARGE SCALE GENOMIC DNA]</scope>
    <source>
        <strain evidence="6 7">DSM 45975</strain>
    </source>
</reference>
<keyword evidence="7" id="KW-1185">Reference proteome</keyword>
<comment type="caution">
    <text evidence="6">The sequence shown here is derived from an EMBL/GenBank/DDBJ whole genome shotgun (WGS) entry which is preliminary data.</text>
</comment>
<keyword evidence="4 5" id="KW-0342">GTP-binding</keyword>
<keyword evidence="3 5" id="KW-0547">Nucleotide-binding</keyword>
<dbReference type="EMBL" id="JACGWZ010000001">
    <property type="protein sequence ID" value="MBA8823197.1"/>
    <property type="molecule type" value="Genomic_DNA"/>
</dbReference>
<evidence type="ECO:0000256" key="1">
    <source>
        <dbReference type="ARBA" id="ARBA00022679"/>
    </source>
</evidence>
<organism evidence="6 7">
    <name type="scientific">Halosaccharopolyspora lacisalsi</name>
    <dbReference type="NCBI Taxonomy" id="1000566"/>
    <lineage>
        <taxon>Bacteria</taxon>
        <taxon>Bacillati</taxon>
        <taxon>Actinomycetota</taxon>
        <taxon>Actinomycetes</taxon>
        <taxon>Pseudonocardiales</taxon>
        <taxon>Pseudonocardiaceae</taxon>
        <taxon>Halosaccharopolyspora</taxon>
    </lineage>
</organism>
<dbReference type="HAMAP" id="MF_02114">
    <property type="entry name" value="CofC"/>
    <property type="match status" value="1"/>
</dbReference>
<dbReference type="PANTHER" id="PTHR40392:SF1">
    <property type="entry name" value="2-PHOSPHO-L-LACTATE GUANYLYLTRANSFERASE"/>
    <property type="match status" value="1"/>
</dbReference>
<accession>A0A839DUX3</accession>
<feature type="binding site" evidence="5">
    <location>
        <position position="159"/>
    </location>
    <ligand>
        <name>phosphoenolpyruvate</name>
        <dbReference type="ChEBI" id="CHEBI:58702"/>
    </ligand>
</feature>
<evidence type="ECO:0000256" key="2">
    <source>
        <dbReference type="ARBA" id="ARBA00022695"/>
    </source>
</evidence>
<dbReference type="GO" id="GO:0052645">
    <property type="term" value="P:F420-0 metabolic process"/>
    <property type="evidence" value="ECO:0007669"/>
    <property type="project" value="UniProtKB-UniRule"/>
</dbReference>
<comment type="similarity">
    <text evidence="5">Belongs to the CofC family.</text>
</comment>
<dbReference type="GO" id="GO:0005525">
    <property type="term" value="F:GTP binding"/>
    <property type="evidence" value="ECO:0007669"/>
    <property type="project" value="UniProtKB-KW"/>
</dbReference>
<feature type="binding site" evidence="5">
    <location>
        <position position="143"/>
    </location>
    <ligand>
        <name>phosphoenolpyruvate</name>
        <dbReference type="ChEBI" id="CHEBI:58702"/>
    </ligand>
</feature>
<evidence type="ECO:0000256" key="5">
    <source>
        <dbReference type="HAMAP-Rule" id="MF_02114"/>
    </source>
</evidence>
<dbReference type="EC" id="2.7.7.105" evidence="5"/>
<evidence type="ECO:0000256" key="4">
    <source>
        <dbReference type="ARBA" id="ARBA00023134"/>
    </source>
</evidence>
<comment type="function">
    <text evidence="5">Guanylyltransferase that catalyzes the activation of phosphoenolpyruvate (PEP) as enolpyruvoyl-2-diphospho-5'-guanosine, via the condensation of PEP with GTP. It is involved in the biosynthesis of coenzyme F420, a hydride carrier cofactor.</text>
</comment>
<sequence>MTAGVQLLVPIKPLHVAKSRLLGSTEDGRTRDHAALVTAVARDTVSAARDAAGVRTIVVVTSDPHLSTCFAAEGIEVLPDSPSAGLNAALQHADGVLRGRNRNARIGALQADLPALRGADLEAALDAAGGERAFCPDRQGTGTTLLVAAAGTPLAPRFGPGSARAHVEDAKRLDGPWETLRCDVDTAADLVAATELGLGPRTSARLRGVPIESTDSAPGARQWET</sequence>